<evidence type="ECO:0000256" key="1">
    <source>
        <dbReference type="SAM" id="MobiDB-lite"/>
    </source>
</evidence>
<dbReference type="RefSeq" id="WP_324274272.1">
    <property type="nucleotide sequence ID" value="NZ_CP141261.1"/>
</dbReference>
<reference evidence="3 4" key="1">
    <citation type="submission" date="2023-12" db="EMBL/GenBank/DDBJ databases">
        <title>Blastococcus brunescens sp. nov., an actonobacterium isolated from sandstone collected in sahara desert.</title>
        <authorList>
            <person name="Gtari M."/>
            <person name="Ghodhbane F."/>
        </authorList>
    </citation>
    <scope>NUCLEOTIDE SEQUENCE [LARGE SCALE GENOMIC DNA]</scope>
    <source>
        <strain evidence="3 4">BMG 8361</strain>
    </source>
</reference>
<name>A0ABZ1AWH7_9ACTN</name>
<keyword evidence="4" id="KW-1185">Reference proteome</keyword>
<organism evidence="3 4">
    <name type="scientific">Blastococcus brunescens</name>
    <dbReference type="NCBI Taxonomy" id="1564165"/>
    <lineage>
        <taxon>Bacteria</taxon>
        <taxon>Bacillati</taxon>
        <taxon>Actinomycetota</taxon>
        <taxon>Actinomycetes</taxon>
        <taxon>Geodermatophilales</taxon>
        <taxon>Geodermatophilaceae</taxon>
        <taxon>Blastococcus</taxon>
    </lineage>
</organism>
<dbReference type="EMBL" id="CP141261">
    <property type="protein sequence ID" value="WRL62923.1"/>
    <property type="molecule type" value="Genomic_DNA"/>
</dbReference>
<dbReference type="Proteomes" id="UP001324287">
    <property type="component" value="Chromosome"/>
</dbReference>
<gene>
    <name evidence="3" type="ORF">U6N30_24120</name>
</gene>
<evidence type="ECO:0000313" key="4">
    <source>
        <dbReference type="Proteomes" id="UP001324287"/>
    </source>
</evidence>
<keyword evidence="2" id="KW-0812">Transmembrane</keyword>
<keyword evidence="2" id="KW-1133">Transmembrane helix</keyword>
<accession>A0ABZ1AWH7</accession>
<evidence type="ECO:0000256" key="2">
    <source>
        <dbReference type="SAM" id="Phobius"/>
    </source>
</evidence>
<feature type="transmembrane region" description="Helical" evidence="2">
    <location>
        <begin position="55"/>
        <end position="73"/>
    </location>
</feature>
<evidence type="ECO:0000313" key="3">
    <source>
        <dbReference type="EMBL" id="WRL62923.1"/>
    </source>
</evidence>
<protein>
    <submittedName>
        <fullName evidence="3">Uncharacterized protein</fullName>
    </submittedName>
</protein>
<feature type="region of interest" description="Disordered" evidence="1">
    <location>
        <begin position="90"/>
        <end position="112"/>
    </location>
</feature>
<sequence length="112" mass="11533">MSRFDGLLYARQAAALLADGWMGPYNSTAMAKVPGYQLFTAVSTGMGIPVKDAEQLVVIAAALSVALCILLVTKRLAWALGAFVFGALDPSSSAARPATSSVTPSSPPSRSS</sequence>
<keyword evidence="2" id="KW-0472">Membrane</keyword>
<proteinExistence type="predicted"/>